<gene>
    <name evidence="2" type="ORF">FM996_04135</name>
</gene>
<dbReference type="EMBL" id="VJMF01000018">
    <property type="protein sequence ID" value="TRL36639.1"/>
    <property type="molecule type" value="Genomic_DNA"/>
</dbReference>
<comment type="caution">
    <text evidence="2">The sequence shown here is derived from an EMBL/GenBank/DDBJ whole genome shotgun (WGS) entry which is preliminary data.</text>
</comment>
<accession>A0A549T405</accession>
<evidence type="ECO:0000313" key="3">
    <source>
        <dbReference type="Proteomes" id="UP000316781"/>
    </source>
</evidence>
<evidence type="ECO:0000313" key="2">
    <source>
        <dbReference type="EMBL" id="TRL36639.1"/>
    </source>
</evidence>
<protein>
    <submittedName>
        <fullName evidence="2">Uncharacterized protein</fullName>
    </submittedName>
</protein>
<evidence type="ECO:0000256" key="1">
    <source>
        <dbReference type="SAM" id="MobiDB-lite"/>
    </source>
</evidence>
<sequence length="232" mass="26114">MADLLQELTSNLPSDPGSAFVIFAERVFSIFEAGRRIGSPDAVRIYLFYKTFASRFNLDIVIDDLDSVTDHNIKGISNNILGNRVKFVKGYVSSEINEMIDQISTNFDGSFGVARLNEQEKQKIRDHLEKIRRLIDESGLPVRKKNALFERLNALAQEVDQYGTRTDRFFAFMSDVAFVAGDMAKKSKPLIDEVKDMIKVVSRSRARQEGVSLPPGDEPILLPPPENISDEV</sequence>
<reference evidence="2 3" key="1">
    <citation type="submission" date="2019-07" db="EMBL/GenBank/DDBJ databases">
        <title>Ln-dependent methylotrophs.</title>
        <authorList>
            <person name="Tani A."/>
        </authorList>
    </citation>
    <scope>NUCLEOTIDE SEQUENCE [LARGE SCALE GENOMIC DNA]</scope>
    <source>
        <strain evidence="2 3">SM89A</strain>
    </source>
</reference>
<dbReference type="AlphaFoldDB" id="A0A549T405"/>
<name>A0A549T405_METSR</name>
<organism evidence="2 3">
    <name type="scientific">Methylosinus sporium</name>
    <dbReference type="NCBI Taxonomy" id="428"/>
    <lineage>
        <taxon>Bacteria</taxon>
        <taxon>Pseudomonadati</taxon>
        <taxon>Pseudomonadota</taxon>
        <taxon>Alphaproteobacteria</taxon>
        <taxon>Hyphomicrobiales</taxon>
        <taxon>Methylocystaceae</taxon>
        <taxon>Methylosinus</taxon>
    </lineage>
</organism>
<proteinExistence type="predicted"/>
<dbReference type="Proteomes" id="UP000316781">
    <property type="component" value="Unassembled WGS sequence"/>
</dbReference>
<dbReference type="RefSeq" id="WP_142861961.1">
    <property type="nucleotide sequence ID" value="NZ_VJMF01000018.1"/>
</dbReference>
<feature type="region of interest" description="Disordered" evidence="1">
    <location>
        <begin position="204"/>
        <end position="232"/>
    </location>
</feature>